<dbReference type="SUPFAM" id="SSF52980">
    <property type="entry name" value="Restriction endonuclease-like"/>
    <property type="match status" value="1"/>
</dbReference>
<evidence type="ECO:0000313" key="3">
    <source>
        <dbReference type="Proteomes" id="UP000029492"/>
    </source>
</evidence>
<dbReference type="InterPro" id="IPR008538">
    <property type="entry name" value="Uma2"/>
</dbReference>
<dbReference type="KEGG" id="mor:MOC_2211"/>
<accession>A0A089NPW9</accession>
<organism evidence="2 3">
    <name type="scientific">Methylobacterium oryzae CBMB20</name>
    <dbReference type="NCBI Taxonomy" id="693986"/>
    <lineage>
        <taxon>Bacteria</taxon>
        <taxon>Pseudomonadati</taxon>
        <taxon>Pseudomonadota</taxon>
        <taxon>Alphaproteobacteria</taxon>
        <taxon>Hyphomicrobiales</taxon>
        <taxon>Methylobacteriaceae</taxon>
        <taxon>Methylobacterium</taxon>
    </lineage>
</organism>
<dbReference type="RefSeq" id="WP_043757005.1">
    <property type="nucleotide sequence ID" value="NZ_CP003811.1"/>
</dbReference>
<dbReference type="InterPro" id="IPR011335">
    <property type="entry name" value="Restrct_endonuc-II-like"/>
</dbReference>
<dbReference type="EMBL" id="CP003811">
    <property type="protein sequence ID" value="AIQ89966.1"/>
    <property type="molecule type" value="Genomic_DNA"/>
</dbReference>
<dbReference type="STRING" id="693986.MOC_2211"/>
<dbReference type="PANTHER" id="PTHR36558:SF1">
    <property type="entry name" value="RESTRICTION ENDONUCLEASE DOMAIN-CONTAINING PROTEIN-RELATED"/>
    <property type="match status" value="1"/>
</dbReference>
<dbReference type="Proteomes" id="UP000029492">
    <property type="component" value="Chromosome"/>
</dbReference>
<dbReference type="AlphaFoldDB" id="A0A089NPW9"/>
<dbReference type="CDD" id="cd06260">
    <property type="entry name" value="DUF820-like"/>
    <property type="match status" value="1"/>
</dbReference>
<dbReference type="eggNOG" id="COG4636">
    <property type="taxonomic scope" value="Bacteria"/>
</dbReference>
<protein>
    <submittedName>
        <fullName evidence="2">Protein of unassigned function</fullName>
    </submittedName>
</protein>
<gene>
    <name evidence="2" type="ORF">MOC_2211</name>
</gene>
<name>A0A089NPW9_9HYPH</name>
<proteinExistence type="predicted"/>
<reference evidence="2 3" key="1">
    <citation type="journal article" date="2014" name="PLoS ONE">
        <title>Genome Information of Methylobacterium oryzae, a Plant-Probiotic Methylotroph in the Phyllosphere.</title>
        <authorList>
            <person name="Kwak M.J."/>
            <person name="Jeong H."/>
            <person name="Madhaiyan M."/>
            <person name="Lee Y."/>
            <person name="Sa T.M."/>
            <person name="Oh T.K."/>
            <person name="Kim J.F."/>
        </authorList>
    </citation>
    <scope>NUCLEOTIDE SEQUENCE [LARGE SCALE GENOMIC DNA]</scope>
    <source>
        <strain evidence="2 3">CBMB20</strain>
    </source>
</reference>
<dbReference type="HOGENOM" id="CLU_076312_6_1_5"/>
<keyword evidence="3" id="KW-1185">Reference proteome</keyword>
<dbReference type="Pfam" id="PF05685">
    <property type="entry name" value="Uma2"/>
    <property type="match status" value="1"/>
</dbReference>
<sequence>MALTAKRDARMDVSEFRLWVESRPAHERRELPDGGPVLMAPLRERHRAIVANLIRRIGDLADGRGCRTMPDLGIPRAARDNFATVPDVVVRAGPPLPEGDATDPLLVAEVLLPATMRLDRGRKIDTCRTVPRLAVLPIVYSDAARVEVWRRAGDDRSVAALGLDGTVPLPELDGAVPVRDIYRGLAF</sequence>
<dbReference type="Gene3D" id="3.90.1570.10">
    <property type="entry name" value="tt1808, chain A"/>
    <property type="match status" value="1"/>
</dbReference>
<feature type="domain" description="Putative restriction endonuclease" evidence="1">
    <location>
        <begin position="15"/>
        <end position="156"/>
    </location>
</feature>
<evidence type="ECO:0000313" key="2">
    <source>
        <dbReference type="EMBL" id="AIQ89966.1"/>
    </source>
</evidence>
<dbReference type="InterPro" id="IPR012296">
    <property type="entry name" value="Nuclease_put_TT1808"/>
</dbReference>
<dbReference type="PANTHER" id="PTHR36558">
    <property type="entry name" value="GLR1098 PROTEIN"/>
    <property type="match status" value="1"/>
</dbReference>
<evidence type="ECO:0000259" key="1">
    <source>
        <dbReference type="Pfam" id="PF05685"/>
    </source>
</evidence>